<evidence type="ECO:0000313" key="1">
    <source>
        <dbReference type="EMBL" id="SUP76967.1"/>
    </source>
</evidence>
<dbReference type="Proteomes" id="UP000254835">
    <property type="component" value="Unassembled WGS sequence"/>
</dbReference>
<proteinExistence type="predicted"/>
<accession>A0A380PVH4</accession>
<dbReference type="EMBL" id="UHJA01000001">
    <property type="protein sequence ID" value="SUP76967.1"/>
    <property type="molecule type" value="Genomic_DNA"/>
</dbReference>
<organism evidence="1 2">
    <name type="scientific">Yersinia frederiksenii</name>
    <dbReference type="NCBI Taxonomy" id="29484"/>
    <lineage>
        <taxon>Bacteria</taxon>
        <taxon>Pseudomonadati</taxon>
        <taxon>Pseudomonadota</taxon>
        <taxon>Gammaproteobacteria</taxon>
        <taxon>Enterobacterales</taxon>
        <taxon>Yersiniaceae</taxon>
        <taxon>Yersinia</taxon>
    </lineage>
</organism>
<evidence type="ECO:0000313" key="2">
    <source>
        <dbReference type="Proteomes" id="UP000254835"/>
    </source>
</evidence>
<gene>
    <name evidence="1" type="ORF">NCTC11470_02025</name>
</gene>
<reference evidence="1 2" key="1">
    <citation type="submission" date="2018-06" db="EMBL/GenBank/DDBJ databases">
        <authorList>
            <consortium name="Pathogen Informatics"/>
            <person name="Doyle S."/>
        </authorList>
    </citation>
    <scope>NUCLEOTIDE SEQUENCE [LARGE SCALE GENOMIC DNA]</scope>
    <source>
        <strain evidence="1 2">NCTC11470</strain>
    </source>
</reference>
<name>A0A380PVH4_YERFR</name>
<protein>
    <submittedName>
        <fullName evidence="1">Uncharacterized protein</fullName>
    </submittedName>
</protein>
<dbReference type="AlphaFoldDB" id="A0A380PVH4"/>
<sequence>MDVHRNGSELDVRIFLQSIFSLKSGLSVNYRNNEYSESHFECLQCILSLTTGLDTQQILYMLDIVENEYVRIVKTELPPGSDKRSYIDKNIY</sequence>